<dbReference type="Ensembl" id="ENSBGRT00000043827.1">
    <property type="protein sequence ID" value="ENSBGRP00000037845.1"/>
    <property type="gene ID" value="ENSBGRG00000023725.1"/>
</dbReference>
<organism evidence="3 4">
    <name type="scientific">Bos mutus grunniens</name>
    <name type="common">Wild yak</name>
    <name type="synonym">Bos grunniens</name>
    <dbReference type="NCBI Taxonomy" id="30521"/>
    <lineage>
        <taxon>Eukaryota</taxon>
        <taxon>Metazoa</taxon>
        <taxon>Chordata</taxon>
        <taxon>Craniata</taxon>
        <taxon>Vertebrata</taxon>
        <taxon>Euteleostomi</taxon>
        <taxon>Mammalia</taxon>
        <taxon>Eutheria</taxon>
        <taxon>Laurasiatheria</taxon>
        <taxon>Artiodactyla</taxon>
        <taxon>Ruminantia</taxon>
        <taxon>Pecora</taxon>
        <taxon>Bovidae</taxon>
        <taxon>Bovinae</taxon>
        <taxon>Bos</taxon>
    </lineage>
</organism>
<dbReference type="Pfam" id="PF14779">
    <property type="entry name" value="BBS1"/>
    <property type="match status" value="1"/>
</dbReference>
<keyword evidence="4" id="KW-1185">Reference proteome</keyword>
<dbReference type="GO" id="GO:0005113">
    <property type="term" value="F:patched binding"/>
    <property type="evidence" value="ECO:0007669"/>
    <property type="project" value="TreeGrafter"/>
</dbReference>
<dbReference type="GO" id="GO:0034464">
    <property type="term" value="C:BBSome"/>
    <property type="evidence" value="ECO:0007669"/>
    <property type="project" value="InterPro"/>
</dbReference>
<dbReference type="PANTHER" id="PTHR20870">
    <property type="entry name" value="BARDET-BIEDL SYNDROME 1 PROTEIN"/>
    <property type="match status" value="1"/>
</dbReference>
<evidence type="ECO:0000313" key="4">
    <source>
        <dbReference type="Proteomes" id="UP000694520"/>
    </source>
</evidence>
<feature type="compositionally biased region" description="Low complexity" evidence="1">
    <location>
        <begin position="151"/>
        <end position="160"/>
    </location>
</feature>
<proteinExistence type="predicted"/>
<reference evidence="3" key="1">
    <citation type="submission" date="2019-05" db="EMBL/GenBank/DDBJ databases">
        <authorList>
            <person name="Zhang S."/>
            <person name="Liu J."/>
        </authorList>
    </citation>
    <scope>NUCLEOTIDE SEQUENCE [LARGE SCALE GENOMIC DNA]</scope>
</reference>
<dbReference type="InterPro" id="IPR028784">
    <property type="entry name" value="BBS1"/>
</dbReference>
<dbReference type="GO" id="GO:0005813">
    <property type="term" value="C:centrosome"/>
    <property type="evidence" value="ECO:0007669"/>
    <property type="project" value="TreeGrafter"/>
</dbReference>
<sequence length="180" mass="19413">MCIRISSPTSSSACPRCLQTPGTRPLESGQRGKWHGDESKKAEVAAAGGPHSLPGSGAHRLYLLPMVAQDQIDPLTLKEMLEGIRFLPLELSEMEAFVNQHKSKSIRRQTVITTMTTLKKNLADEDAVSCLVLGTENKELLVLDPRPSPSWPRSVWGSGPVHTQGPGSMPSLPKSPAPVS</sequence>
<dbReference type="Proteomes" id="UP000694520">
    <property type="component" value="Chromosome 29"/>
</dbReference>
<evidence type="ECO:0000256" key="1">
    <source>
        <dbReference type="SAM" id="MobiDB-lite"/>
    </source>
</evidence>
<dbReference type="GO" id="GO:0061512">
    <property type="term" value="P:protein localization to cilium"/>
    <property type="evidence" value="ECO:0007669"/>
    <property type="project" value="TreeGrafter"/>
</dbReference>
<reference evidence="3" key="2">
    <citation type="submission" date="2025-08" db="UniProtKB">
        <authorList>
            <consortium name="Ensembl"/>
        </authorList>
    </citation>
    <scope>IDENTIFICATION</scope>
</reference>
<dbReference type="GO" id="GO:0005930">
    <property type="term" value="C:axoneme"/>
    <property type="evidence" value="ECO:0007669"/>
    <property type="project" value="TreeGrafter"/>
</dbReference>
<accession>A0A8B9YKC9</accession>
<feature type="region of interest" description="Disordered" evidence="1">
    <location>
        <begin position="144"/>
        <end position="180"/>
    </location>
</feature>
<protein>
    <recommendedName>
        <fullName evidence="2">Bardet-Biedl syndrome 1 N-terminal domain-containing protein</fullName>
    </recommendedName>
</protein>
<evidence type="ECO:0000259" key="2">
    <source>
        <dbReference type="Pfam" id="PF14779"/>
    </source>
</evidence>
<feature type="domain" description="Bardet-Biedl syndrome 1 N-terminal" evidence="2">
    <location>
        <begin position="84"/>
        <end position="146"/>
    </location>
</feature>
<dbReference type="AlphaFoldDB" id="A0A8B9YKC9"/>
<evidence type="ECO:0000313" key="3">
    <source>
        <dbReference type="Ensembl" id="ENSBGRP00000037845.1"/>
    </source>
</evidence>
<dbReference type="GO" id="GO:1905515">
    <property type="term" value="P:non-motile cilium assembly"/>
    <property type="evidence" value="ECO:0007669"/>
    <property type="project" value="InterPro"/>
</dbReference>
<dbReference type="InterPro" id="IPR032728">
    <property type="entry name" value="BBS1_N"/>
</dbReference>
<dbReference type="GO" id="GO:0005119">
    <property type="term" value="F:smoothened binding"/>
    <property type="evidence" value="ECO:0007669"/>
    <property type="project" value="TreeGrafter"/>
</dbReference>
<feature type="region of interest" description="Disordered" evidence="1">
    <location>
        <begin position="1"/>
        <end position="36"/>
    </location>
</feature>
<name>A0A8B9YKC9_BOSMU</name>
<dbReference type="PANTHER" id="PTHR20870:SF0">
    <property type="entry name" value="BARDET-BIEDL SYNDROME 1 PROTEIN"/>
    <property type="match status" value="1"/>
</dbReference>
<feature type="compositionally biased region" description="Polar residues" evidence="1">
    <location>
        <begin position="1"/>
        <end position="13"/>
    </location>
</feature>
<reference evidence="3" key="3">
    <citation type="submission" date="2025-09" db="UniProtKB">
        <authorList>
            <consortium name="Ensembl"/>
        </authorList>
    </citation>
    <scope>IDENTIFICATION</scope>
</reference>
<dbReference type="GeneTree" id="ENSGT00390000005232"/>